<name>A0A1E3KRU6_LACPN</name>
<evidence type="ECO:0000313" key="2">
    <source>
        <dbReference type="Proteomes" id="UP000094892"/>
    </source>
</evidence>
<reference evidence="1 2" key="1">
    <citation type="submission" date="2016-08" db="EMBL/GenBank/DDBJ databases">
        <title>Genome sequencing of Lactobacillus plantarum JSA22, isolated from fermented soybean paste.</title>
        <authorList>
            <person name="Choi H.S."/>
        </authorList>
    </citation>
    <scope>NUCLEOTIDE SEQUENCE [LARGE SCALE GENOMIC DNA]</scope>
    <source>
        <strain evidence="1 2">JSA22</strain>
    </source>
</reference>
<comment type="caution">
    <text evidence="1">The sequence shown here is derived from an EMBL/GenBank/DDBJ whole genome shotgun (WGS) entry which is preliminary data.</text>
</comment>
<accession>A0A1E3KRU6</accession>
<organism evidence="1 2">
    <name type="scientific">Lactiplantibacillus plantarum</name>
    <name type="common">Lactobacillus plantarum</name>
    <dbReference type="NCBI Taxonomy" id="1590"/>
    <lineage>
        <taxon>Bacteria</taxon>
        <taxon>Bacillati</taxon>
        <taxon>Bacillota</taxon>
        <taxon>Bacilli</taxon>
        <taxon>Lactobacillales</taxon>
        <taxon>Lactobacillaceae</taxon>
        <taxon>Lactiplantibacillus</taxon>
    </lineage>
</organism>
<sequence>MIKFRGIPLEDVGDIMELSDHESKQKAAY</sequence>
<evidence type="ECO:0000313" key="1">
    <source>
        <dbReference type="EMBL" id="ODO61337.1"/>
    </source>
</evidence>
<dbReference type="AlphaFoldDB" id="A0A1E3KRU6"/>
<proteinExistence type="predicted"/>
<dbReference type="EMBL" id="MCOL01000001">
    <property type="protein sequence ID" value="ODO61337.1"/>
    <property type="molecule type" value="Genomic_DNA"/>
</dbReference>
<gene>
    <name evidence="1" type="ORF">LPJSA22_01312</name>
</gene>
<dbReference type="PATRIC" id="fig|1590.306.peg.1311"/>
<dbReference type="Proteomes" id="UP000094892">
    <property type="component" value="Unassembled WGS sequence"/>
</dbReference>
<protein>
    <submittedName>
        <fullName evidence="1">Uncharacterized protein</fullName>
    </submittedName>
</protein>